<feature type="region of interest" description="Disordered" evidence="1">
    <location>
        <begin position="70"/>
        <end position="97"/>
    </location>
</feature>
<feature type="compositionally biased region" description="Gly residues" evidence="1">
    <location>
        <begin position="85"/>
        <end position="97"/>
    </location>
</feature>
<dbReference type="Proteomes" id="UP000249393">
    <property type="component" value="Unassembled WGS sequence"/>
</dbReference>
<proteinExistence type="predicted"/>
<name>A0A2W5V9N0_9CAUL</name>
<evidence type="ECO:0000313" key="2">
    <source>
        <dbReference type="EMBL" id="PZR36470.1"/>
    </source>
</evidence>
<accession>A0A2W5V9N0</accession>
<gene>
    <name evidence="2" type="ORF">DI526_03260</name>
</gene>
<reference evidence="2 3" key="1">
    <citation type="submission" date="2017-08" db="EMBL/GenBank/DDBJ databases">
        <title>Infants hospitalized years apart are colonized by the same room-sourced microbial strains.</title>
        <authorList>
            <person name="Brooks B."/>
            <person name="Olm M.R."/>
            <person name="Firek B.A."/>
            <person name="Baker R."/>
            <person name="Thomas B.C."/>
            <person name="Morowitz M.J."/>
            <person name="Banfield J.F."/>
        </authorList>
    </citation>
    <scope>NUCLEOTIDE SEQUENCE [LARGE SCALE GENOMIC DNA]</scope>
    <source>
        <strain evidence="2">S2_003_000_R2_4</strain>
    </source>
</reference>
<comment type="caution">
    <text evidence="2">The sequence shown here is derived from an EMBL/GenBank/DDBJ whole genome shotgun (WGS) entry which is preliminary data.</text>
</comment>
<protein>
    <submittedName>
        <fullName evidence="2">Uncharacterized protein</fullName>
    </submittedName>
</protein>
<evidence type="ECO:0000313" key="3">
    <source>
        <dbReference type="Proteomes" id="UP000249393"/>
    </source>
</evidence>
<evidence type="ECO:0000256" key="1">
    <source>
        <dbReference type="SAM" id="MobiDB-lite"/>
    </source>
</evidence>
<dbReference type="AlphaFoldDB" id="A0A2W5V9N0"/>
<dbReference type="EMBL" id="QFQZ01000006">
    <property type="protein sequence ID" value="PZR36470.1"/>
    <property type="molecule type" value="Genomic_DNA"/>
</dbReference>
<organism evidence="2 3">
    <name type="scientific">Caulobacter segnis</name>
    <dbReference type="NCBI Taxonomy" id="88688"/>
    <lineage>
        <taxon>Bacteria</taxon>
        <taxon>Pseudomonadati</taxon>
        <taxon>Pseudomonadota</taxon>
        <taxon>Alphaproteobacteria</taxon>
        <taxon>Caulobacterales</taxon>
        <taxon>Caulobacteraceae</taxon>
        <taxon>Caulobacter</taxon>
    </lineage>
</organism>
<sequence>MTGETRSGHVAATQAAGLGWRAAMNDMERALGYLLAAQEDQRQAEEFLARAYAGRAMAMRLVKVSIERSSRPRRGNYAAASVRQGPGGGLAGEGVKQ</sequence>